<keyword evidence="15" id="KW-1185">Reference proteome</keyword>
<protein>
    <recommendedName>
        <fullName evidence="3 10">Beta sliding clamp</fullName>
    </recommendedName>
</protein>
<dbReference type="Pfam" id="PF02768">
    <property type="entry name" value="DNA_pol3_beta_3"/>
    <property type="match status" value="1"/>
</dbReference>
<sequence>MQLIIEREKLIKPLQQISNLLNGRPIQPILGNILIEVNNKLLSLTVTDLEIDMVTHILLLKSDKQGSTTVPARKFLAICRNLPKESIINIFSKDNHIFINSGNSRFSLLTLPSTNFPNIDNWHIEIEFNLIQGSLKQLIAFTQFSMAYQDIRYYLNGIMFETSSEGIRAVATDGHRLATCFIKTHNKLPNYSVIVPRKGITELMRLLNGENTNLKIQIGSNNIRVYTNEIIFTSRLINASFPDYHQVLQKHLDKSLEVDCILLKQALSRAAILSNEQFMGIRLNISKNQLIIKANNPDNEESEEKLKVIYNSDKLEICLNVIYILDILNILKNGVVRLSFKDSMSSVRIQNIANENICYVIMPMRM</sequence>
<dbReference type="NCBIfam" id="TIGR00663">
    <property type="entry name" value="dnan"/>
    <property type="match status" value="1"/>
</dbReference>
<dbReference type="SUPFAM" id="SSF55979">
    <property type="entry name" value="DNA clamp"/>
    <property type="match status" value="3"/>
</dbReference>
<evidence type="ECO:0000256" key="3">
    <source>
        <dbReference type="ARBA" id="ARBA00021035"/>
    </source>
</evidence>
<evidence type="ECO:0000259" key="12">
    <source>
        <dbReference type="Pfam" id="PF02767"/>
    </source>
</evidence>
<evidence type="ECO:0000256" key="1">
    <source>
        <dbReference type="ARBA" id="ARBA00004496"/>
    </source>
</evidence>
<dbReference type="PIRSF" id="PIRSF000804">
    <property type="entry name" value="DNA_pol_III_b"/>
    <property type="match status" value="1"/>
</dbReference>
<dbReference type="Proteomes" id="UP000296144">
    <property type="component" value="Unassembled WGS sequence"/>
</dbReference>
<comment type="function">
    <text evidence="10">Confers DNA tethering and processivity to DNA polymerases and other proteins. Acts as a clamp, forming a ring around DNA (a reaction catalyzed by the clamp-loading complex) which diffuses in an ATP-independent manner freely and bidirectionally along dsDNA. Initially characterized for its ability to contact the catalytic subunit of DNA polymerase III (Pol III), a complex, multichain enzyme responsible for most of the replicative synthesis in bacteria; Pol III exhibits 3'-5' exonuclease proofreading activity. The beta chain is required for initiation of replication as well as for processivity of DNA replication.</text>
</comment>
<dbReference type="Pfam" id="PF00712">
    <property type="entry name" value="DNA_pol3_beta"/>
    <property type="match status" value="1"/>
</dbReference>
<feature type="domain" description="DNA polymerase III beta sliding clamp C-terminal" evidence="13">
    <location>
        <begin position="246"/>
        <end position="365"/>
    </location>
</feature>
<feature type="domain" description="DNA polymerase III beta sliding clamp central" evidence="12">
    <location>
        <begin position="131"/>
        <end position="243"/>
    </location>
</feature>
<evidence type="ECO:0000259" key="13">
    <source>
        <dbReference type="Pfam" id="PF02768"/>
    </source>
</evidence>
<evidence type="ECO:0000256" key="9">
    <source>
        <dbReference type="ARBA" id="ARBA00023125"/>
    </source>
</evidence>
<comment type="caution">
    <text evidence="14">The sequence shown here is derived from an EMBL/GenBank/DDBJ whole genome shotgun (WGS) entry which is preliminary data.</text>
</comment>
<dbReference type="RefSeq" id="WP_136130456.1">
    <property type="nucleotide sequence ID" value="NZ_PDKU01000006.1"/>
</dbReference>
<proteinExistence type="inferred from homology"/>
<evidence type="ECO:0000313" key="14">
    <source>
        <dbReference type="EMBL" id="PPI86307.1"/>
    </source>
</evidence>
<dbReference type="SMART" id="SM00480">
    <property type="entry name" value="POL3Bc"/>
    <property type="match status" value="1"/>
</dbReference>
<evidence type="ECO:0000256" key="10">
    <source>
        <dbReference type="PIRNR" id="PIRNR000804"/>
    </source>
</evidence>
<evidence type="ECO:0000256" key="6">
    <source>
        <dbReference type="ARBA" id="ARBA00022695"/>
    </source>
</evidence>
<keyword evidence="5 10" id="KW-0808">Transferase</keyword>
<dbReference type="GO" id="GO:0005737">
    <property type="term" value="C:cytoplasm"/>
    <property type="evidence" value="ECO:0007669"/>
    <property type="project" value="UniProtKB-SubCell"/>
</dbReference>
<dbReference type="InterPro" id="IPR046938">
    <property type="entry name" value="DNA_clamp_sf"/>
</dbReference>
<name>A0A2P5SVG0_9GAMM</name>
<reference evidence="14 15" key="1">
    <citation type="journal article" date="2018" name="Genome Biol. Evol.">
        <title>Cladogenesis and Genomic Streamlining in Extracellular Endosymbionts of Tropical Stink Bugs.</title>
        <authorList>
            <person name="Otero-Bravo A."/>
            <person name="Goffredi S."/>
            <person name="Sabree Z.L."/>
        </authorList>
    </citation>
    <scope>NUCLEOTIDE SEQUENCE [LARGE SCALE GENOMIC DNA]</scope>
    <source>
        <strain evidence="14 15">SoEL</strain>
    </source>
</reference>
<dbReference type="CDD" id="cd00140">
    <property type="entry name" value="beta_clamp"/>
    <property type="match status" value="1"/>
</dbReference>
<dbReference type="InterPro" id="IPR001001">
    <property type="entry name" value="DNA_polIII_beta"/>
</dbReference>
<comment type="similarity">
    <text evidence="2 10">Belongs to the beta sliding clamp family.</text>
</comment>
<evidence type="ECO:0000256" key="4">
    <source>
        <dbReference type="ARBA" id="ARBA00022490"/>
    </source>
</evidence>
<evidence type="ECO:0000256" key="8">
    <source>
        <dbReference type="ARBA" id="ARBA00022932"/>
    </source>
</evidence>
<keyword evidence="9" id="KW-0238">DNA-binding</keyword>
<accession>A0A2P5SVG0</accession>
<feature type="domain" description="DNA polymerase III beta sliding clamp N-terminal" evidence="11">
    <location>
        <begin position="1"/>
        <end position="120"/>
    </location>
</feature>
<dbReference type="GO" id="GO:0006271">
    <property type="term" value="P:DNA strand elongation involved in DNA replication"/>
    <property type="evidence" value="ECO:0007669"/>
    <property type="project" value="TreeGrafter"/>
</dbReference>
<comment type="subcellular location">
    <subcellularLocation>
        <location evidence="1 10">Cytoplasm</location>
    </subcellularLocation>
</comment>
<keyword evidence="4 10" id="KW-0963">Cytoplasm</keyword>
<keyword evidence="6 10" id="KW-0548">Nucleotidyltransferase</keyword>
<gene>
    <name evidence="14" type="ORF">CRV10_03515</name>
</gene>
<keyword evidence="7 10" id="KW-0235">DNA replication</keyword>
<dbReference type="PANTHER" id="PTHR30478">
    <property type="entry name" value="DNA POLYMERASE III SUBUNIT BETA"/>
    <property type="match status" value="1"/>
</dbReference>
<dbReference type="GO" id="GO:0003887">
    <property type="term" value="F:DNA-directed DNA polymerase activity"/>
    <property type="evidence" value="ECO:0007669"/>
    <property type="project" value="UniProtKB-UniRule"/>
</dbReference>
<comment type="subunit">
    <text evidence="10">Forms a ring-shaped head-to-tail homodimer around DNA.</text>
</comment>
<evidence type="ECO:0000256" key="5">
    <source>
        <dbReference type="ARBA" id="ARBA00022679"/>
    </source>
</evidence>
<dbReference type="Gene3D" id="3.10.150.10">
    <property type="entry name" value="DNA Polymerase III, subunit A, domain 2"/>
    <property type="match status" value="1"/>
</dbReference>
<evidence type="ECO:0000313" key="15">
    <source>
        <dbReference type="Proteomes" id="UP000296144"/>
    </source>
</evidence>
<dbReference type="InterPro" id="IPR022634">
    <property type="entry name" value="DNA_polIII_beta_N"/>
</dbReference>
<dbReference type="GO" id="GO:0008408">
    <property type="term" value="F:3'-5' exonuclease activity"/>
    <property type="evidence" value="ECO:0007669"/>
    <property type="project" value="InterPro"/>
</dbReference>
<dbReference type="PANTHER" id="PTHR30478:SF0">
    <property type="entry name" value="BETA SLIDING CLAMP"/>
    <property type="match status" value="1"/>
</dbReference>
<evidence type="ECO:0000256" key="7">
    <source>
        <dbReference type="ARBA" id="ARBA00022705"/>
    </source>
</evidence>
<keyword evidence="8 10" id="KW-0239">DNA-directed DNA polymerase</keyword>
<dbReference type="GO" id="GO:0009360">
    <property type="term" value="C:DNA polymerase III complex"/>
    <property type="evidence" value="ECO:0007669"/>
    <property type="project" value="InterPro"/>
</dbReference>
<dbReference type="OrthoDB" id="8421503at2"/>
<dbReference type="GO" id="GO:0003677">
    <property type="term" value="F:DNA binding"/>
    <property type="evidence" value="ECO:0007669"/>
    <property type="project" value="UniProtKB-UniRule"/>
</dbReference>
<dbReference type="AlphaFoldDB" id="A0A2P5SVG0"/>
<dbReference type="EMBL" id="PDKU01000006">
    <property type="protein sequence ID" value="PPI86307.1"/>
    <property type="molecule type" value="Genomic_DNA"/>
</dbReference>
<dbReference type="InterPro" id="IPR022637">
    <property type="entry name" value="DNA_polIII_beta_cen"/>
</dbReference>
<dbReference type="InterPro" id="IPR022635">
    <property type="entry name" value="DNA_polIII_beta_C"/>
</dbReference>
<evidence type="ECO:0000256" key="2">
    <source>
        <dbReference type="ARBA" id="ARBA00010752"/>
    </source>
</evidence>
<evidence type="ECO:0000259" key="11">
    <source>
        <dbReference type="Pfam" id="PF00712"/>
    </source>
</evidence>
<dbReference type="Gene3D" id="3.70.10.10">
    <property type="match status" value="1"/>
</dbReference>
<organism evidence="14 15">
    <name type="scientific">Candidatus Pantoea edessiphila</name>
    <dbReference type="NCBI Taxonomy" id="2044610"/>
    <lineage>
        <taxon>Bacteria</taxon>
        <taxon>Pseudomonadati</taxon>
        <taxon>Pseudomonadota</taxon>
        <taxon>Gammaproteobacteria</taxon>
        <taxon>Enterobacterales</taxon>
        <taxon>Erwiniaceae</taxon>
        <taxon>Pantoea</taxon>
    </lineage>
</organism>
<dbReference type="Pfam" id="PF02767">
    <property type="entry name" value="DNA_pol3_beta_2"/>
    <property type="match status" value="1"/>
</dbReference>